<dbReference type="InterPro" id="IPR055634">
    <property type="entry name" value="DUF7210"/>
</dbReference>
<evidence type="ECO:0000313" key="2">
    <source>
        <dbReference type="EMBL" id="ALA07350.1"/>
    </source>
</evidence>
<proteinExistence type="predicted"/>
<dbReference type="Proteomes" id="UP000202966">
    <property type="component" value="Segment"/>
</dbReference>
<name>A0A0K2CP07_9CAUD</name>
<sequence>MAKKASQEKDSGSVVWTVNVKYRGKRYKAGEVSEIQEEDREGLIADGVIRTEEE</sequence>
<evidence type="ECO:0000259" key="1">
    <source>
        <dbReference type="Pfam" id="PF23843"/>
    </source>
</evidence>
<dbReference type="GeneID" id="26641348"/>
<dbReference type="RefSeq" id="YP_009215023.1">
    <property type="nucleotide sequence ID" value="NC_028969.1"/>
</dbReference>
<protein>
    <recommendedName>
        <fullName evidence="1">DUF7210 domain-containing protein</fullName>
    </recommendedName>
</protein>
<organism evidence="2 3">
    <name type="scientific">Brevibacillus phage Osiris</name>
    <dbReference type="NCBI Taxonomy" id="1691955"/>
    <lineage>
        <taxon>Viruses</taxon>
        <taxon>Duplodnaviria</taxon>
        <taxon>Heunggongvirae</taxon>
        <taxon>Uroviricota</taxon>
        <taxon>Caudoviricetes</taxon>
        <taxon>Jimmervirus</taxon>
        <taxon>Jimmervirus osiris</taxon>
    </lineage>
</organism>
<keyword evidence="3" id="KW-1185">Reference proteome</keyword>
<gene>
    <name evidence="2" type="ORF">OSIRIS_9</name>
</gene>
<dbReference type="KEGG" id="vg:26641348"/>
<evidence type="ECO:0000313" key="3">
    <source>
        <dbReference type="Proteomes" id="UP000202966"/>
    </source>
</evidence>
<reference evidence="2 3" key="1">
    <citation type="journal article" date="2015" name="Genome Announc.">
        <title>Genome Sequences of Five Additional Brevibacillus laterosporus Bacteriophages.</title>
        <authorList>
            <person name="Merrill B.D."/>
            <person name="Berg J.A."/>
            <person name="Graves K.A."/>
            <person name="Ward A.T."/>
            <person name="Hilton J.A."/>
            <person name="Wake B.N."/>
            <person name="Grose J.H."/>
            <person name="Breakwell D.P."/>
            <person name="Burnett S.H."/>
        </authorList>
    </citation>
    <scope>NUCLEOTIDE SEQUENCE [LARGE SCALE GENOMIC DNA]</scope>
</reference>
<feature type="domain" description="DUF7210" evidence="1">
    <location>
        <begin position="14"/>
        <end position="49"/>
    </location>
</feature>
<accession>A0A0K2CP07</accession>
<dbReference type="EMBL" id="KT151956">
    <property type="protein sequence ID" value="ALA07350.1"/>
    <property type="molecule type" value="Genomic_DNA"/>
</dbReference>
<dbReference type="OrthoDB" id="37132at10239"/>
<dbReference type="Pfam" id="PF23843">
    <property type="entry name" value="DUF7210"/>
    <property type="match status" value="1"/>
</dbReference>